<evidence type="ECO:0000313" key="2">
    <source>
        <dbReference type="EMBL" id="PIA18883.1"/>
    </source>
</evidence>
<sequence length="64" mass="6640">MKTFSFIATICAVAVVAVSASPVQSDFEKCVAENGGEHFKFQGEGNCHGAPCQCLHDGGVTCTC</sequence>
<dbReference type="OrthoDB" id="5548684at2759"/>
<evidence type="ECO:0000313" key="3">
    <source>
        <dbReference type="Proteomes" id="UP000242474"/>
    </source>
</evidence>
<feature type="chain" id="PRO_5013861937" description="Metallothionein" evidence="1">
    <location>
        <begin position="21"/>
        <end position="64"/>
    </location>
</feature>
<keyword evidence="3" id="KW-1185">Reference proteome</keyword>
<protein>
    <recommendedName>
        <fullName evidence="4">Metallothionein</fullName>
    </recommendedName>
</protein>
<name>A0A2G5BIQ1_COERN</name>
<dbReference type="AlphaFoldDB" id="A0A2G5BIQ1"/>
<evidence type="ECO:0008006" key="4">
    <source>
        <dbReference type="Google" id="ProtNLM"/>
    </source>
</evidence>
<reference evidence="2 3" key="1">
    <citation type="journal article" date="2015" name="Genome Biol. Evol.">
        <title>Phylogenomic analyses indicate that early fungi evolved digesting cell walls of algal ancestors of land plants.</title>
        <authorList>
            <person name="Chang Y."/>
            <person name="Wang S."/>
            <person name="Sekimoto S."/>
            <person name="Aerts A.L."/>
            <person name="Choi C."/>
            <person name="Clum A."/>
            <person name="LaButti K.M."/>
            <person name="Lindquist E.A."/>
            <person name="Yee Ngan C."/>
            <person name="Ohm R.A."/>
            <person name="Salamov A.A."/>
            <person name="Grigoriev I.V."/>
            <person name="Spatafora J.W."/>
            <person name="Berbee M.L."/>
        </authorList>
    </citation>
    <scope>NUCLEOTIDE SEQUENCE [LARGE SCALE GENOMIC DNA]</scope>
    <source>
        <strain evidence="2 3">NRRL 1564</strain>
    </source>
</reference>
<keyword evidence="1" id="KW-0732">Signal</keyword>
<dbReference type="Proteomes" id="UP000242474">
    <property type="component" value="Unassembled WGS sequence"/>
</dbReference>
<feature type="signal peptide" evidence="1">
    <location>
        <begin position="1"/>
        <end position="20"/>
    </location>
</feature>
<organism evidence="2 3">
    <name type="scientific">Coemansia reversa (strain ATCC 12441 / NRRL 1564)</name>
    <dbReference type="NCBI Taxonomy" id="763665"/>
    <lineage>
        <taxon>Eukaryota</taxon>
        <taxon>Fungi</taxon>
        <taxon>Fungi incertae sedis</taxon>
        <taxon>Zoopagomycota</taxon>
        <taxon>Kickxellomycotina</taxon>
        <taxon>Kickxellomycetes</taxon>
        <taxon>Kickxellales</taxon>
        <taxon>Kickxellaceae</taxon>
        <taxon>Coemansia</taxon>
    </lineage>
</organism>
<accession>A0A2G5BIQ1</accession>
<proteinExistence type="predicted"/>
<evidence type="ECO:0000256" key="1">
    <source>
        <dbReference type="SAM" id="SignalP"/>
    </source>
</evidence>
<dbReference type="EMBL" id="KZ303488">
    <property type="protein sequence ID" value="PIA18883.1"/>
    <property type="molecule type" value="Genomic_DNA"/>
</dbReference>
<gene>
    <name evidence="2" type="ORF">COEREDRAFT_79427</name>
</gene>